<dbReference type="Proteomes" id="UP000801428">
    <property type="component" value="Unassembled WGS sequence"/>
</dbReference>
<dbReference type="PANTHER" id="PTHR10438:SF468">
    <property type="entry name" value="THIOREDOXIN-1-RELATED"/>
    <property type="match status" value="1"/>
</dbReference>
<keyword evidence="3" id="KW-1185">Reference proteome</keyword>
<dbReference type="OrthoDB" id="10263751at2759"/>
<organism evidence="2 3">
    <name type="scientific">Curvularia kusanoi</name>
    <name type="common">Cochliobolus kusanoi</name>
    <dbReference type="NCBI Taxonomy" id="90978"/>
    <lineage>
        <taxon>Eukaryota</taxon>
        <taxon>Fungi</taxon>
        <taxon>Dikarya</taxon>
        <taxon>Ascomycota</taxon>
        <taxon>Pezizomycotina</taxon>
        <taxon>Dothideomycetes</taxon>
        <taxon>Pleosporomycetidae</taxon>
        <taxon>Pleosporales</taxon>
        <taxon>Pleosporineae</taxon>
        <taxon>Pleosporaceae</taxon>
        <taxon>Curvularia</taxon>
    </lineage>
</organism>
<comment type="caution">
    <text evidence="2">The sequence shown here is derived from an EMBL/GenBank/DDBJ whole genome shotgun (WGS) entry which is preliminary data.</text>
</comment>
<dbReference type="PROSITE" id="PS51352">
    <property type="entry name" value="THIOREDOXIN_2"/>
    <property type="match status" value="1"/>
</dbReference>
<dbReference type="InterPro" id="IPR013766">
    <property type="entry name" value="Thioredoxin_domain"/>
</dbReference>
<accession>A0A9P4T7L8</accession>
<proteinExistence type="predicted"/>
<evidence type="ECO:0000259" key="1">
    <source>
        <dbReference type="PROSITE" id="PS51352"/>
    </source>
</evidence>
<sequence>MTASDDQPQQLINGQLKPLSGMSSTSNIPVIKSKAEYLKAVMYEGVTILEGTATWCAQCRAVAPEVAKMVAEYPSVKFYLYDVEECEDVAQELGVRSMPSFSIFKDGDIQEGVTGAKPKEVRRAIEACL</sequence>
<evidence type="ECO:0000313" key="3">
    <source>
        <dbReference type="Proteomes" id="UP000801428"/>
    </source>
</evidence>
<dbReference type="Pfam" id="PF00085">
    <property type="entry name" value="Thioredoxin"/>
    <property type="match status" value="1"/>
</dbReference>
<reference evidence="2" key="1">
    <citation type="submission" date="2019-04" db="EMBL/GenBank/DDBJ databases">
        <title>Sequencing of skin fungus with MAO and IRED activity.</title>
        <authorList>
            <person name="Marsaioli A.J."/>
            <person name="Bonatto J.M.C."/>
            <person name="Reis Junior O."/>
        </authorList>
    </citation>
    <scope>NUCLEOTIDE SEQUENCE</scope>
    <source>
        <strain evidence="2">30M1</strain>
    </source>
</reference>
<gene>
    <name evidence="2" type="ORF">E8E13_004556</name>
</gene>
<dbReference type="AlphaFoldDB" id="A0A9P4T7L8"/>
<dbReference type="InterPro" id="IPR036249">
    <property type="entry name" value="Thioredoxin-like_sf"/>
</dbReference>
<dbReference type="InterPro" id="IPR050620">
    <property type="entry name" value="Thioredoxin_H-type-like"/>
</dbReference>
<dbReference type="SUPFAM" id="SSF52833">
    <property type="entry name" value="Thioredoxin-like"/>
    <property type="match status" value="1"/>
</dbReference>
<dbReference type="CDD" id="cd02947">
    <property type="entry name" value="TRX_family"/>
    <property type="match status" value="1"/>
</dbReference>
<dbReference type="Gene3D" id="3.40.30.10">
    <property type="entry name" value="Glutaredoxin"/>
    <property type="match status" value="1"/>
</dbReference>
<protein>
    <recommendedName>
        <fullName evidence="1">Thioredoxin domain-containing protein</fullName>
    </recommendedName>
</protein>
<feature type="domain" description="Thioredoxin" evidence="1">
    <location>
        <begin position="11"/>
        <end position="129"/>
    </location>
</feature>
<dbReference type="EMBL" id="SWKU01000027">
    <property type="protein sequence ID" value="KAF2996467.1"/>
    <property type="molecule type" value="Genomic_DNA"/>
</dbReference>
<dbReference type="PANTHER" id="PTHR10438">
    <property type="entry name" value="THIOREDOXIN"/>
    <property type="match status" value="1"/>
</dbReference>
<name>A0A9P4T7L8_CURKU</name>
<evidence type="ECO:0000313" key="2">
    <source>
        <dbReference type="EMBL" id="KAF2996467.1"/>
    </source>
</evidence>